<dbReference type="GO" id="GO:0016020">
    <property type="term" value="C:membrane"/>
    <property type="evidence" value="ECO:0007669"/>
    <property type="project" value="UniProtKB-SubCell"/>
</dbReference>
<dbReference type="InterPro" id="IPR001460">
    <property type="entry name" value="PCN-bd_Tpept"/>
</dbReference>
<dbReference type="GO" id="GO:0071555">
    <property type="term" value="P:cell wall organization"/>
    <property type="evidence" value="ECO:0007669"/>
    <property type="project" value="UniProtKB-KW"/>
</dbReference>
<keyword evidence="5" id="KW-0133">Cell shape</keyword>
<organism evidence="12">
    <name type="scientific">marine sediment metagenome</name>
    <dbReference type="NCBI Taxonomy" id="412755"/>
    <lineage>
        <taxon>unclassified sequences</taxon>
        <taxon>metagenomes</taxon>
        <taxon>ecological metagenomes</taxon>
    </lineage>
</organism>
<protein>
    <recommendedName>
        <fullName evidence="9">peptidoglycan glycosyltransferase</fullName>
        <ecNumber evidence="9">2.4.99.28</ecNumber>
    </recommendedName>
</protein>
<feature type="non-terminal residue" evidence="12">
    <location>
        <position position="1"/>
    </location>
</feature>
<evidence type="ECO:0000256" key="6">
    <source>
        <dbReference type="ARBA" id="ARBA00022984"/>
    </source>
</evidence>
<dbReference type="GO" id="GO:0009252">
    <property type="term" value="P:peptidoglycan biosynthetic process"/>
    <property type="evidence" value="ECO:0007669"/>
    <property type="project" value="UniProtKB-KW"/>
</dbReference>
<keyword evidence="4" id="KW-0808">Transferase</keyword>
<dbReference type="EMBL" id="LAZR01049082">
    <property type="protein sequence ID" value="KKK90485.1"/>
    <property type="molecule type" value="Genomic_DNA"/>
</dbReference>
<dbReference type="Gene3D" id="3.40.710.10">
    <property type="entry name" value="DD-peptidase/beta-lactamase superfamily"/>
    <property type="match status" value="2"/>
</dbReference>
<evidence type="ECO:0000313" key="12">
    <source>
        <dbReference type="EMBL" id="KKK90485.1"/>
    </source>
</evidence>
<dbReference type="InterPro" id="IPR012338">
    <property type="entry name" value="Beta-lactam/transpept-like"/>
</dbReference>
<evidence type="ECO:0000256" key="1">
    <source>
        <dbReference type="ARBA" id="ARBA00004370"/>
    </source>
</evidence>
<evidence type="ECO:0000259" key="11">
    <source>
        <dbReference type="Pfam" id="PF00905"/>
    </source>
</evidence>
<dbReference type="GO" id="GO:0008360">
    <property type="term" value="P:regulation of cell shape"/>
    <property type="evidence" value="ECO:0007669"/>
    <property type="project" value="UniProtKB-KW"/>
</dbReference>
<comment type="caution">
    <text evidence="12">The sequence shown here is derived from an EMBL/GenBank/DDBJ whole genome shotgun (WGS) entry which is preliminary data.</text>
</comment>
<evidence type="ECO:0000256" key="2">
    <source>
        <dbReference type="ARBA" id="ARBA00022475"/>
    </source>
</evidence>
<keyword evidence="6" id="KW-0573">Peptidoglycan synthesis</keyword>
<keyword evidence="8" id="KW-0961">Cell wall biogenesis/degradation</keyword>
<dbReference type="SUPFAM" id="SSF56601">
    <property type="entry name" value="beta-lactamase/transpeptidase-like"/>
    <property type="match status" value="1"/>
</dbReference>
<keyword evidence="3" id="KW-0328">Glycosyltransferase</keyword>
<dbReference type="Pfam" id="PF00905">
    <property type="entry name" value="Transpeptidase"/>
    <property type="match status" value="1"/>
</dbReference>
<accession>A0A0F8ZX78</accession>
<feature type="domain" description="Penicillin-binding protein transpeptidase" evidence="11">
    <location>
        <begin position="234"/>
        <end position="429"/>
    </location>
</feature>
<evidence type="ECO:0000256" key="4">
    <source>
        <dbReference type="ARBA" id="ARBA00022679"/>
    </source>
</evidence>
<evidence type="ECO:0000256" key="10">
    <source>
        <dbReference type="ARBA" id="ARBA00049902"/>
    </source>
</evidence>
<evidence type="ECO:0000256" key="8">
    <source>
        <dbReference type="ARBA" id="ARBA00023316"/>
    </source>
</evidence>
<comment type="catalytic activity">
    <reaction evidence="10">
        <text>[GlcNAc-(1-&gt;4)-Mur2Ac(oyl-L-Ala-gamma-D-Glu-L-Lys-D-Ala-D-Ala)](n)-di-trans,octa-cis-undecaprenyl diphosphate + beta-D-GlcNAc-(1-&gt;4)-Mur2Ac(oyl-L-Ala-gamma-D-Glu-L-Lys-D-Ala-D-Ala)-di-trans,octa-cis-undecaprenyl diphosphate = [GlcNAc-(1-&gt;4)-Mur2Ac(oyl-L-Ala-gamma-D-Glu-L-Lys-D-Ala-D-Ala)](n+1)-di-trans,octa-cis-undecaprenyl diphosphate + di-trans,octa-cis-undecaprenyl diphosphate + H(+)</text>
        <dbReference type="Rhea" id="RHEA:23708"/>
        <dbReference type="Rhea" id="RHEA-COMP:9602"/>
        <dbReference type="Rhea" id="RHEA-COMP:9603"/>
        <dbReference type="ChEBI" id="CHEBI:15378"/>
        <dbReference type="ChEBI" id="CHEBI:58405"/>
        <dbReference type="ChEBI" id="CHEBI:60033"/>
        <dbReference type="ChEBI" id="CHEBI:78435"/>
        <dbReference type="EC" id="2.4.99.28"/>
    </reaction>
</comment>
<evidence type="ECO:0000256" key="9">
    <source>
        <dbReference type="ARBA" id="ARBA00044770"/>
    </source>
</evidence>
<dbReference type="GO" id="GO:0008658">
    <property type="term" value="F:penicillin binding"/>
    <property type="evidence" value="ECO:0007669"/>
    <property type="project" value="InterPro"/>
</dbReference>
<evidence type="ECO:0000256" key="3">
    <source>
        <dbReference type="ARBA" id="ARBA00022676"/>
    </source>
</evidence>
<proteinExistence type="predicted"/>
<evidence type="ECO:0000256" key="5">
    <source>
        <dbReference type="ARBA" id="ARBA00022960"/>
    </source>
</evidence>
<dbReference type="GO" id="GO:0008955">
    <property type="term" value="F:peptidoglycan glycosyltransferase activity"/>
    <property type="evidence" value="ECO:0007669"/>
    <property type="project" value="UniProtKB-EC"/>
</dbReference>
<dbReference type="InterPro" id="IPR050396">
    <property type="entry name" value="Glycosyltr_51/Transpeptidase"/>
</dbReference>
<dbReference type="AlphaFoldDB" id="A0A0F8ZX78"/>
<name>A0A0F8ZX78_9ZZZZ</name>
<dbReference type="PANTHER" id="PTHR32282:SF11">
    <property type="entry name" value="PENICILLIN-BINDING PROTEIN 1B"/>
    <property type="match status" value="1"/>
</dbReference>
<dbReference type="PANTHER" id="PTHR32282">
    <property type="entry name" value="BINDING PROTEIN TRANSPEPTIDASE, PUTATIVE-RELATED"/>
    <property type="match status" value="1"/>
</dbReference>
<sequence>TRYSPVRNPQRSKFRRDIVMSQMLKYDFLTEMEFDSLSALPIGLNYRVQDHNVGLATYLRQYLAKVMAKDKPRRREYFLFSQYEKDSIQWEENPLFGWAHKNRKPDGSPYNIYRDGLRIYTTLDSKLQEFAEESVVEHLAENLQDAFYTEKEESPTAPFSEDLDEEQVKRLIRRSMRNSDRYRGLRNAGVSVDSIESSFNTPVKMRVFSWGGEKDTIMSPLDSLIWYKYFLRAAMMAMEPGTGHVRAYVGGPNFKYFKYDPITMGGRQAGSIFKPFLYTLAMQEGYDPCYKVPNVPQTFEDRDSTWTPRSSSRNLGKMVTLRWGLANSVNNVSAWLVKQYPPQVIIDDVIKKMGVRSRIAAVNSIIYGTSDVTLYEMVGAYNTFANKGVYIEPIFVTRIEDKNGNILSRFQAKQSEAFSEKTAYLMVDLL</sequence>
<evidence type="ECO:0000256" key="7">
    <source>
        <dbReference type="ARBA" id="ARBA00023136"/>
    </source>
</evidence>
<gene>
    <name evidence="12" type="ORF">LCGC14_2722530</name>
</gene>
<keyword evidence="7" id="KW-0472">Membrane</keyword>
<dbReference type="GO" id="GO:0030288">
    <property type="term" value="C:outer membrane-bounded periplasmic space"/>
    <property type="evidence" value="ECO:0007669"/>
    <property type="project" value="TreeGrafter"/>
</dbReference>
<comment type="subcellular location">
    <subcellularLocation>
        <location evidence="1">Membrane</location>
    </subcellularLocation>
</comment>
<reference evidence="12" key="1">
    <citation type="journal article" date="2015" name="Nature">
        <title>Complex archaea that bridge the gap between prokaryotes and eukaryotes.</title>
        <authorList>
            <person name="Spang A."/>
            <person name="Saw J.H."/>
            <person name="Jorgensen S.L."/>
            <person name="Zaremba-Niedzwiedzka K."/>
            <person name="Martijn J."/>
            <person name="Lind A.E."/>
            <person name="van Eijk R."/>
            <person name="Schleper C."/>
            <person name="Guy L."/>
            <person name="Ettema T.J."/>
        </authorList>
    </citation>
    <scope>NUCLEOTIDE SEQUENCE</scope>
</reference>
<dbReference type="EC" id="2.4.99.28" evidence="9"/>
<feature type="non-terminal residue" evidence="12">
    <location>
        <position position="430"/>
    </location>
</feature>
<keyword evidence="2" id="KW-1003">Cell membrane</keyword>